<protein>
    <recommendedName>
        <fullName evidence="5">dolichyl-phosphate beta-glucosyltransferase</fullName>
        <ecNumber evidence="5">2.4.1.117</ecNumber>
    </recommendedName>
</protein>
<accession>A0AB39L1U3</accession>
<evidence type="ECO:0000256" key="10">
    <source>
        <dbReference type="ARBA" id="ARBA00022968"/>
    </source>
</evidence>
<keyword evidence="8 14" id="KW-0812">Transmembrane</keyword>
<dbReference type="PANTHER" id="PTHR10859">
    <property type="entry name" value="GLYCOSYL TRANSFERASE"/>
    <property type="match status" value="1"/>
</dbReference>
<evidence type="ECO:0000256" key="5">
    <source>
        <dbReference type="ARBA" id="ARBA00012583"/>
    </source>
</evidence>
<dbReference type="GO" id="GO:0004581">
    <property type="term" value="F:dolichyl-phosphate beta-glucosyltransferase activity"/>
    <property type="evidence" value="ECO:0007669"/>
    <property type="project" value="UniProtKB-EC"/>
</dbReference>
<dbReference type="CDD" id="cd04188">
    <property type="entry name" value="DPG_synthase"/>
    <property type="match status" value="1"/>
</dbReference>
<evidence type="ECO:0000256" key="11">
    <source>
        <dbReference type="ARBA" id="ARBA00022989"/>
    </source>
</evidence>
<dbReference type="Gene3D" id="3.90.550.10">
    <property type="entry name" value="Spore Coat Polysaccharide Biosynthesis Protein SpsA, Chain A"/>
    <property type="match status" value="1"/>
</dbReference>
<evidence type="ECO:0000313" key="17">
    <source>
        <dbReference type="EMBL" id="XDP44304.1"/>
    </source>
</evidence>
<evidence type="ECO:0000256" key="13">
    <source>
        <dbReference type="ARBA" id="ARBA00045097"/>
    </source>
</evidence>
<evidence type="ECO:0000256" key="1">
    <source>
        <dbReference type="ARBA" id="ARBA00004141"/>
    </source>
</evidence>
<dbReference type="EMBL" id="CP163302">
    <property type="protein sequence ID" value="XDP44304.1"/>
    <property type="molecule type" value="Genomic_DNA"/>
</dbReference>
<keyword evidence="12 14" id="KW-0472">Membrane</keyword>
<keyword evidence="7" id="KW-0808">Transferase</keyword>
<evidence type="ECO:0000256" key="14">
    <source>
        <dbReference type="SAM" id="Phobius"/>
    </source>
</evidence>
<dbReference type="Pfam" id="PF04138">
    <property type="entry name" value="GtrA_DPMS_TM"/>
    <property type="match status" value="1"/>
</dbReference>
<feature type="domain" description="Glycosyltransferase 2-like" evidence="15">
    <location>
        <begin position="12"/>
        <end position="178"/>
    </location>
</feature>
<organism evidence="17">
    <name type="scientific">Sinomonas puerhi</name>
    <dbReference type="NCBI Taxonomy" id="3238584"/>
    <lineage>
        <taxon>Bacteria</taxon>
        <taxon>Bacillati</taxon>
        <taxon>Actinomycetota</taxon>
        <taxon>Actinomycetes</taxon>
        <taxon>Micrococcales</taxon>
        <taxon>Micrococcaceae</taxon>
        <taxon>Sinomonas</taxon>
    </lineage>
</organism>
<dbReference type="RefSeq" id="WP_307955677.1">
    <property type="nucleotide sequence ID" value="NZ_CP163302.1"/>
</dbReference>
<dbReference type="GO" id="GO:0006487">
    <property type="term" value="P:protein N-linked glycosylation"/>
    <property type="evidence" value="ECO:0007669"/>
    <property type="project" value="TreeGrafter"/>
</dbReference>
<feature type="transmembrane region" description="Helical" evidence="14">
    <location>
        <begin position="336"/>
        <end position="357"/>
    </location>
</feature>
<comment type="pathway">
    <text evidence="3">Protein modification; protein glycosylation.</text>
</comment>
<evidence type="ECO:0000256" key="12">
    <source>
        <dbReference type="ARBA" id="ARBA00023136"/>
    </source>
</evidence>
<dbReference type="AlphaFoldDB" id="A0AB39L1U3"/>
<evidence type="ECO:0000256" key="6">
    <source>
        <dbReference type="ARBA" id="ARBA00022676"/>
    </source>
</evidence>
<proteinExistence type="inferred from homology"/>
<dbReference type="KEGG" id="spue:AB5L97_13595"/>
<gene>
    <name evidence="17" type="ORF">AB5L97_13595</name>
</gene>
<evidence type="ECO:0000256" key="4">
    <source>
        <dbReference type="ARBA" id="ARBA00006739"/>
    </source>
</evidence>
<dbReference type="GO" id="GO:0000271">
    <property type="term" value="P:polysaccharide biosynthetic process"/>
    <property type="evidence" value="ECO:0007669"/>
    <property type="project" value="InterPro"/>
</dbReference>
<dbReference type="Pfam" id="PF00535">
    <property type="entry name" value="Glycos_transf_2"/>
    <property type="match status" value="1"/>
</dbReference>
<reference evidence="17" key="1">
    <citation type="submission" date="2024-07" db="EMBL/GenBank/DDBJ databases">
        <authorList>
            <person name="fu j."/>
        </authorList>
    </citation>
    <scope>NUCLEOTIDE SEQUENCE</scope>
    <source>
        <strain evidence="17">P10A9</strain>
    </source>
</reference>
<comment type="subcellular location">
    <subcellularLocation>
        <location evidence="2">Endoplasmic reticulum membrane</location>
        <topology evidence="2">Single-pass membrane protein</topology>
    </subcellularLocation>
    <subcellularLocation>
        <location evidence="1">Membrane</location>
        <topology evidence="1">Multi-pass membrane protein</topology>
    </subcellularLocation>
</comment>
<feature type="transmembrane region" description="Helical" evidence="14">
    <location>
        <begin position="363"/>
        <end position="384"/>
    </location>
</feature>
<evidence type="ECO:0000256" key="7">
    <source>
        <dbReference type="ARBA" id="ARBA00022679"/>
    </source>
</evidence>
<dbReference type="InterPro" id="IPR007267">
    <property type="entry name" value="GtrA_DPMS_TM"/>
</dbReference>
<keyword evidence="11 14" id="KW-1133">Transmembrane helix</keyword>
<dbReference type="SUPFAM" id="SSF53448">
    <property type="entry name" value="Nucleotide-diphospho-sugar transferases"/>
    <property type="match status" value="1"/>
</dbReference>
<evidence type="ECO:0000256" key="8">
    <source>
        <dbReference type="ARBA" id="ARBA00022692"/>
    </source>
</evidence>
<evidence type="ECO:0000256" key="9">
    <source>
        <dbReference type="ARBA" id="ARBA00022824"/>
    </source>
</evidence>
<evidence type="ECO:0000259" key="16">
    <source>
        <dbReference type="Pfam" id="PF04138"/>
    </source>
</evidence>
<keyword evidence="6" id="KW-0328">Glycosyltransferase</keyword>
<name>A0AB39L1U3_9MICC</name>
<comment type="similarity">
    <text evidence="4">Belongs to the glycosyltransferase 2 family.</text>
</comment>
<dbReference type="InterPro" id="IPR001173">
    <property type="entry name" value="Glyco_trans_2-like"/>
</dbReference>
<sequence length="413" mass="44373">MTEVHGGPAIDIVVPVHNEEDALAGSVTSLVAYLEEAFQIPWVVTIADNASTDGTRAIGESLAAQLEGVRYLRLETKGRGFALRQAWMESTAKVVAYLDVDLSTDLAALPPLIAPLLSGHSDMSIGTRLGRTARVVRGPKREIISRTYNVMLKGTLGVRFSDAQCGFKALRADVARTLLPHVEDNAWFFDTELLVLAERAGLRIHEIPVDWTDDPTSTVDIAQTAMDDMRGIVRVAKSLALGRIPLAAIYAELGRRPLLPVRPPSFFGQVLRFGAVGVASTIAYAVLYLMLQPLMGAQPANFSALLITAVLNTAANRRFTFGISGPAHYGVQQFQGLIVFGLAWGLTSSSLVVLHALNTDPGATAELVTLTAANVVATVMRFALLKAWVFRRRTTAGGRVRADTASARAMDAA</sequence>
<comment type="catalytic activity">
    <reaction evidence="13">
        <text>a di-trans,poly-cis-dolichyl phosphate + UDP-alpha-D-glucose = a di-trans,poly-cis-dolichyl beta-D-glucosyl phosphate + UDP</text>
        <dbReference type="Rhea" id="RHEA:15401"/>
        <dbReference type="Rhea" id="RHEA-COMP:19498"/>
        <dbReference type="Rhea" id="RHEA-COMP:19502"/>
        <dbReference type="ChEBI" id="CHEBI:57525"/>
        <dbReference type="ChEBI" id="CHEBI:57683"/>
        <dbReference type="ChEBI" id="CHEBI:58223"/>
        <dbReference type="ChEBI" id="CHEBI:58885"/>
        <dbReference type="EC" id="2.4.1.117"/>
    </reaction>
    <physiologicalReaction direction="left-to-right" evidence="13">
        <dbReference type="Rhea" id="RHEA:15402"/>
    </physiologicalReaction>
</comment>
<dbReference type="GO" id="GO:0016020">
    <property type="term" value="C:membrane"/>
    <property type="evidence" value="ECO:0007669"/>
    <property type="project" value="UniProtKB-SubCell"/>
</dbReference>
<keyword evidence="10" id="KW-0735">Signal-anchor</keyword>
<evidence type="ECO:0000256" key="3">
    <source>
        <dbReference type="ARBA" id="ARBA00004922"/>
    </source>
</evidence>
<dbReference type="InterPro" id="IPR029044">
    <property type="entry name" value="Nucleotide-diphossugar_trans"/>
</dbReference>
<evidence type="ECO:0000256" key="2">
    <source>
        <dbReference type="ARBA" id="ARBA00004389"/>
    </source>
</evidence>
<dbReference type="PANTHER" id="PTHR10859:SF91">
    <property type="entry name" value="DOLICHYL-PHOSPHATE BETA-GLUCOSYLTRANSFERASE"/>
    <property type="match status" value="1"/>
</dbReference>
<evidence type="ECO:0000259" key="15">
    <source>
        <dbReference type="Pfam" id="PF00535"/>
    </source>
</evidence>
<feature type="domain" description="GtrA/DPMS transmembrane" evidence="16">
    <location>
        <begin position="272"/>
        <end position="390"/>
    </location>
</feature>
<dbReference type="EC" id="2.4.1.117" evidence="5"/>
<feature type="transmembrane region" description="Helical" evidence="14">
    <location>
        <begin position="270"/>
        <end position="291"/>
    </location>
</feature>
<dbReference type="InterPro" id="IPR035518">
    <property type="entry name" value="DPG_synthase"/>
</dbReference>
<keyword evidence="9" id="KW-0256">Endoplasmic reticulum</keyword>